<dbReference type="RefSeq" id="WP_135084176.1">
    <property type="nucleotide sequence ID" value="NZ_SPDV01000007.1"/>
</dbReference>
<keyword evidence="1" id="KW-0812">Transmembrane</keyword>
<dbReference type="EMBL" id="SPDV01000007">
    <property type="protein sequence ID" value="TFI59471.1"/>
    <property type="molecule type" value="Genomic_DNA"/>
</dbReference>
<sequence length="153" mass="16918">MDQTTPVSQIAHLIQLAIAPVFLLAGIGAILNVLAQRLARVVDRARALEAEFADFQPDHRDRASSELGLLDRRMHVVNHAISACTASALFVCLVVALLFVADLAEIKFGTPVALLFITAMLFLIIGLILFLWEIRLAMSAIRIRSEHLPIKRR</sequence>
<evidence type="ECO:0000256" key="1">
    <source>
        <dbReference type="SAM" id="Phobius"/>
    </source>
</evidence>
<feature type="transmembrane region" description="Helical" evidence="1">
    <location>
        <begin position="12"/>
        <end position="34"/>
    </location>
</feature>
<organism evidence="2 3">
    <name type="scientific">Sphingomonas parva</name>
    <dbReference type="NCBI Taxonomy" id="2555898"/>
    <lineage>
        <taxon>Bacteria</taxon>
        <taxon>Pseudomonadati</taxon>
        <taxon>Pseudomonadota</taxon>
        <taxon>Alphaproteobacteria</taxon>
        <taxon>Sphingomonadales</taxon>
        <taxon>Sphingomonadaceae</taxon>
        <taxon>Sphingomonas</taxon>
    </lineage>
</organism>
<keyword evidence="3" id="KW-1185">Reference proteome</keyword>
<proteinExistence type="predicted"/>
<dbReference type="Pfam" id="PF11026">
    <property type="entry name" value="DUF2721"/>
    <property type="match status" value="1"/>
</dbReference>
<feature type="transmembrane region" description="Helical" evidence="1">
    <location>
        <begin position="112"/>
        <end position="132"/>
    </location>
</feature>
<keyword evidence="1" id="KW-1133">Transmembrane helix</keyword>
<evidence type="ECO:0000313" key="2">
    <source>
        <dbReference type="EMBL" id="TFI59471.1"/>
    </source>
</evidence>
<comment type="caution">
    <text evidence="2">The sequence shown here is derived from an EMBL/GenBank/DDBJ whole genome shotgun (WGS) entry which is preliminary data.</text>
</comment>
<keyword evidence="1" id="KW-0472">Membrane</keyword>
<reference evidence="2 3" key="1">
    <citation type="submission" date="2019-03" db="EMBL/GenBank/DDBJ databases">
        <title>Genome sequence of Sphingomonas sp. 17J27-24.</title>
        <authorList>
            <person name="Kim M."/>
            <person name="Maeng S."/>
            <person name="Sathiyaraj S."/>
        </authorList>
    </citation>
    <scope>NUCLEOTIDE SEQUENCE [LARGE SCALE GENOMIC DNA]</scope>
    <source>
        <strain evidence="2 3">17J27-24</strain>
    </source>
</reference>
<dbReference type="Proteomes" id="UP000298213">
    <property type="component" value="Unassembled WGS sequence"/>
</dbReference>
<feature type="transmembrane region" description="Helical" evidence="1">
    <location>
        <begin position="80"/>
        <end position="100"/>
    </location>
</feature>
<dbReference type="AlphaFoldDB" id="A0A4Y8ZTY6"/>
<dbReference type="OrthoDB" id="5396182at2"/>
<name>A0A4Y8ZTY6_9SPHN</name>
<gene>
    <name evidence="2" type="ORF">E2493_04580</name>
</gene>
<evidence type="ECO:0000313" key="3">
    <source>
        <dbReference type="Proteomes" id="UP000298213"/>
    </source>
</evidence>
<dbReference type="InterPro" id="IPR021279">
    <property type="entry name" value="DUF2721"/>
</dbReference>
<protein>
    <submittedName>
        <fullName evidence="2">DUF2721 domain-containing protein</fullName>
    </submittedName>
</protein>
<accession>A0A4Y8ZTY6</accession>